<evidence type="ECO:0008006" key="7">
    <source>
        <dbReference type="Google" id="ProtNLM"/>
    </source>
</evidence>
<evidence type="ECO:0000256" key="3">
    <source>
        <dbReference type="ARBA" id="ARBA00023136"/>
    </source>
</evidence>
<dbReference type="InterPro" id="IPR036259">
    <property type="entry name" value="MFS_trans_sf"/>
</dbReference>
<dbReference type="PANTHER" id="PTHR23526:SF2">
    <property type="entry name" value="MAJOR FACILITATOR SUPERFAMILY (MFS) PROFILE DOMAIN-CONTAINING PROTEIN"/>
    <property type="match status" value="1"/>
</dbReference>
<dbReference type="PANTHER" id="PTHR23526">
    <property type="entry name" value="INTEGRAL MEMBRANE TRANSPORT PROTEIN-RELATED"/>
    <property type="match status" value="1"/>
</dbReference>
<feature type="transmembrane region" description="Helical" evidence="4">
    <location>
        <begin position="81"/>
        <end position="103"/>
    </location>
</feature>
<dbReference type="SUPFAM" id="SSF103473">
    <property type="entry name" value="MFS general substrate transporter"/>
    <property type="match status" value="1"/>
</dbReference>
<evidence type="ECO:0000313" key="6">
    <source>
        <dbReference type="Proteomes" id="UP001151234"/>
    </source>
</evidence>
<dbReference type="AlphaFoldDB" id="A0A9X3ZGZ4"/>
<dbReference type="EMBL" id="JAPJZI010000001">
    <property type="protein sequence ID" value="MDA5398141.1"/>
    <property type="molecule type" value="Genomic_DNA"/>
</dbReference>
<dbReference type="Proteomes" id="UP001151234">
    <property type="component" value="Unassembled WGS sequence"/>
</dbReference>
<proteinExistence type="predicted"/>
<dbReference type="InterPro" id="IPR052528">
    <property type="entry name" value="Sugar_transport-like"/>
</dbReference>
<protein>
    <recommendedName>
        <fullName evidence="7">MFS transporter</fullName>
    </recommendedName>
</protein>
<feature type="transmembrane region" description="Helical" evidence="4">
    <location>
        <begin position="243"/>
        <end position="262"/>
    </location>
</feature>
<organism evidence="5 6">
    <name type="scientific">Hoeflea prorocentri</name>
    <dbReference type="NCBI Taxonomy" id="1922333"/>
    <lineage>
        <taxon>Bacteria</taxon>
        <taxon>Pseudomonadati</taxon>
        <taxon>Pseudomonadota</taxon>
        <taxon>Alphaproteobacteria</taxon>
        <taxon>Hyphomicrobiales</taxon>
        <taxon>Rhizobiaceae</taxon>
        <taxon>Hoeflea</taxon>
    </lineage>
</organism>
<feature type="transmembrane region" description="Helical" evidence="4">
    <location>
        <begin position="109"/>
        <end position="130"/>
    </location>
</feature>
<feature type="transmembrane region" description="Helical" evidence="4">
    <location>
        <begin position="274"/>
        <end position="295"/>
    </location>
</feature>
<keyword evidence="3 4" id="KW-0472">Membrane</keyword>
<feature type="transmembrane region" description="Helical" evidence="4">
    <location>
        <begin position="176"/>
        <end position="196"/>
    </location>
</feature>
<keyword evidence="6" id="KW-1185">Reference proteome</keyword>
<dbReference type="Gene3D" id="1.20.1250.20">
    <property type="entry name" value="MFS general substrate transporter like domains"/>
    <property type="match status" value="1"/>
</dbReference>
<feature type="transmembrane region" description="Helical" evidence="4">
    <location>
        <begin position="365"/>
        <end position="389"/>
    </location>
</feature>
<dbReference type="Pfam" id="PF07690">
    <property type="entry name" value="MFS_1"/>
    <property type="match status" value="1"/>
</dbReference>
<evidence type="ECO:0000313" key="5">
    <source>
        <dbReference type="EMBL" id="MDA5398141.1"/>
    </source>
</evidence>
<accession>A0A9X3ZGZ4</accession>
<sequence>MSARATTTKDRNYLPLARQGALTSMGWTMASPSVVLTYLAVEQDLPVLVAGLLVTSRHMAGLAADVFGLRIAKQTHNRKRLIAVSQCAIGISFLLLLSAAIYAPKTAVIATFFIAVLIGSLAREFNNLLITDLLGDTVQAENRRNMQYKQLFLAAIGVIVLTASSHWALLEHPSSTRHAIIIITAIVCFFLAAALMRAVRDTPEERLSGAKETADEQQAEHISGLLSKQTLELFRQTWFQRFMVVRLLGFAASLSVPFFALITALNHSKSNHGLAALIISTAAAMAISSWVWRGLNEKSNQLVLVLGALLVAATGILILANHYLNFAGSVYFHATVLFVATVALKGITIALRLHFMEVAPKDQRLSALAAAKSTGKLFVIGLSIVFAAAAHAGSIIFVIAALIVISIATAFTGMHMTPQTQRTPTPEPV</sequence>
<evidence type="ECO:0000256" key="2">
    <source>
        <dbReference type="ARBA" id="ARBA00022989"/>
    </source>
</evidence>
<evidence type="ECO:0000256" key="4">
    <source>
        <dbReference type="SAM" id="Phobius"/>
    </source>
</evidence>
<dbReference type="GO" id="GO:0022857">
    <property type="term" value="F:transmembrane transporter activity"/>
    <property type="evidence" value="ECO:0007669"/>
    <property type="project" value="InterPro"/>
</dbReference>
<keyword evidence="2 4" id="KW-1133">Transmembrane helix</keyword>
<reference evidence="5" key="1">
    <citation type="submission" date="2022-11" db="EMBL/GenBank/DDBJ databases">
        <title>Draft genome sequence of Hoeflea poritis E7-10 and Hoeflea prorocentri PM5-8, separated from scleractinian coral Porites lutea and marine dinoflagellate.</title>
        <authorList>
            <person name="Zhang G."/>
            <person name="Wei Q."/>
            <person name="Cai L."/>
        </authorList>
    </citation>
    <scope>NUCLEOTIDE SEQUENCE</scope>
    <source>
        <strain evidence="5">PM5-8</strain>
    </source>
</reference>
<gene>
    <name evidence="5" type="ORF">OQ273_06095</name>
</gene>
<dbReference type="InterPro" id="IPR011701">
    <property type="entry name" value="MFS"/>
</dbReference>
<name>A0A9X3ZGZ4_9HYPH</name>
<keyword evidence="1 4" id="KW-0812">Transmembrane</keyword>
<feature type="transmembrane region" description="Helical" evidence="4">
    <location>
        <begin position="21"/>
        <end position="41"/>
    </location>
</feature>
<dbReference type="RefSeq" id="WP_267989580.1">
    <property type="nucleotide sequence ID" value="NZ_JAPJZI010000001.1"/>
</dbReference>
<evidence type="ECO:0000256" key="1">
    <source>
        <dbReference type="ARBA" id="ARBA00022692"/>
    </source>
</evidence>
<feature type="transmembrane region" description="Helical" evidence="4">
    <location>
        <begin position="302"/>
        <end position="324"/>
    </location>
</feature>
<feature type="transmembrane region" description="Helical" evidence="4">
    <location>
        <begin position="151"/>
        <end position="170"/>
    </location>
</feature>
<comment type="caution">
    <text evidence="5">The sequence shown here is derived from an EMBL/GenBank/DDBJ whole genome shotgun (WGS) entry which is preliminary data.</text>
</comment>
<feature type="transmembrane region" description="Helical" evidence="4">
    <location>
        <begin position="47"/>
        <end position="69"/>
    </location>
</feature>
<feature type="transmembrane region" description="Helical" evidence="4">
    <location>
        <begin position="330"/>
        <end position="353"/>
    </location>
</feature>